<sequence length="206" mass="22745">MMRTPHEHLINDLKPDIPDLLFSNTQRTTPGPGIVVPTNSSGLHFVLKCCERRLFGCNHGTSLWLSCYGKQTAINKRRLCLVRHGSCPGQDSSALQHRGVVASERHVVCAENWFECGSLAGPFQPSCLGILDKRLADFYKLKGRLDLLQLGSTSTNRSSLIGTEPNGVSDLQQGFNLDHASSRPLRLQKLAAVLFRMGMVFINSQT</sequence>
<protein>
    <submittedName>
        <fullName evidence="1">Uncharacterized protein</fullName>
    </submittedName>
</protein>
<dbReference type="Proteomes" id="UP001172159">
    <property type="component" value="Unassembled WGS sequence"/>
</dbReference>
<gene>
    <name evidence="1" type="ORF">B0T21DRAFT_378498</name>
</gene>
<evidence type="ECO:0000313" key="1">
    <source>
        <dbReference type="EMBL" id="KAK0702536.1"/>
    </source>
</evidence>
<keyword evidence="2" id="KW-1185">Reference proteome</keyword>
<comment type="caution">
    <text evidence="1">The sequence shown here is derived from an EMBL/GenBank/DDBJ whole genome shotgun (WGS) entry which is preliminary data.</text>
</comment>
<dbReference type="AlphaFoldDB" id="A0AA39ZS18"/>
<name>A0AA39ZS18_9PEZI</name>
<reference evidence="1" key="1">
    <citation type="submission" date="2023-06" db="EMBL/GenBank/DDBJ databases">
        <title>Genome-scale phylogeny and comparative genomics of the fungal order Sordariales.</title>
        <authorList>
            <consortium name="Lawrence Berkeley National Laboratory"/>
            <person name="Hensen N."/>
            <person name="Bonometti L."/>
            <person name="Westerberg I."/>
            <person name="Brannstrom I.O."/>
            <person name="Guillou S."/>
            <person name="Cros-Aarteil S."/>
            <person name="Calhoun S."/>
            <person name="Haridas S."/>
            <person name="Kuo A."/>
            <person name="Mondo S."/>
            <person name="Pangilinan J."/>
            <person name="Riley R."/>
            <person name="Labutti K."/>
            <person name="Andreopoulos B."/>
            <person name="Lipzen A."/>
            <person name="Chen C."/>
            <person name="Yanf M."/>
            <person name="Daum C."/>
            <person name="Ng V."/>
            <person name="Clum A."/>
            <person name="Steindorff A."/>
            <person name="Ohm R."/>
            <person name="Martin F."/>
            <person name="Silar P."/>
            <person name="Natvig D."/>
            <person name="Lalanne C."/>
            <person name="Gautier V."/>
            <person name="Ament-Velasquez S.L."/>
            <person name="Kruys A."/>
            <person name="Hutchinson M.I."/>
            <person name="Powell A.J."/>
            <person name="Barry K."/>
            <person name="Miller A.N."/>
            <person name="Grigoriev I.V."/>
            <person name="Debuchy R."/>
            <person name="Gladieux P."/>
            <person name="Thoren M.H."/>
            <person name="Johannesson H."/>
        </authorList>
    </citation>
    <scope>NUCLEOTIDE SEQUENCE</scope>
    <source>
        <strain evidence="1">CBS 540.89</strain>
    </source>
</reference>
<accession>A0AA39ZS18</accession>
<organism evidence="1 2">
    <name type="scientific">Apiosordaria backusii</name>
    <dbReference type="NCBI Taxonomy" id="314023"/>
    <lineage>
        <taxon>Eukaryota</taxon>
        <taxon>Fungi</taxon>
        <taxon>Dikarya</taxon>
        <taxon>Ascomycota</taxon>
        <taxon>Pezizomycotina</taxon>
        <taxon>Sordariomycetes</taxon>
        <taxon>Sordariomycetidae</taxon>
        <taxon>Sordariales</taxon>
        <taxon>Lasiosphaeriaceae</taxon>
        <taxon>Apiosordaria</taxon>
    </lineage>
</organism>
<evidence type="ECO:0000313" key="2">
    <source>
        <dbReference type="Proteomes" id="UP001172159"/>
    </source>
</evidence>
<dbReference type="EMBL" id="JAUKTV010000025">
    <property type="protein sequence ID" value="KAK0702536.1"/>
    <property type="molecule type" value="Genomic_DNA"/>
</dbReference>
<proteinExistence type="predicted"/>